<evidence type="ECO:0000256" key="1">
    <source>
        <dbReference type="SAM" id="SignalP"/>
    </source>
</evidence>
<gene>
    <name evidence="3" type="ORF">FNV44_05680</name>
</gene>
<proteinExistence type="predicted"/>
<accession>A0A553IG72</accession>
<dbReference type="RefSeq" id="WP_012243153.1">
    <property type="nucleotide sequence ID" value="NZ_JACAOE010000002.1"/>
</dbReference>
<evidence type="ECO:0000259" key="2">
    <source>
        <dbReference type="Pfam" id="PF00496"/>
    </source>
</evidence>
<dbReference type="PANTHER" id="PTHR30290">
    <property type="entry name" value="PERIPLASMIC BINDING COMPONENT OF ABC TRANSPORTER"/>
    <property type="match status" value="1"/>
</dbReference>
<comment type="caution">
    <text evidence="3">The sequence shown here is derived from an EMBL/GenBank/DDBJ whole genome shotgun (WGS) entry which is preliminary data.</text>
</comment>
<evidence type="ECO:0000313" key="3">
    <source>
        <dbReference type="EMBL" id="TRX99196.1"/>
    </source>
</evidence>
<protein>
    <recommendedName>
        <fullName evidence="2">Solute-binding protein family 5 domain-containing protein</fullName>
    </recommendedName>
</protein>
<reference evidence="3 4" key="1">
    <citation type="submission" date="2019-07" db="EMBL/GenBank/DDBJ databases">
        <title>Genome sequence of Acholeplasma laidlawii strain with increased resistance to erythromycin.</title>
        <authorList>
            <person name="Medvedeva E.S."/>
            <person name="Baranova N.B."/>
            <person name="Siniagina M.N."/>
            <person name="Mouzykantov A."/>
            <person name="Chernova O.A."/>
            <person name="Chernov V.M."/>
        </authorList>
    </citation>
    <scope>NUCLEOTIDE SEQUENCE [LARGE SCALE GENOMIC DNA]</scope>
    <source>
        <strain evidence="3 4">PG8REry</strain>
    </source>
</reference>
<dbReference type="CDD" id="cd00995">
    <property type="entry name" value="PBP2_NikA_DppA_OppA_like"/>
    <property type="match status" value="1"/>
</dbReference>
<feature type="domain" description="Solute-binding protein family 5" evidence="2">
    <location>
        <begin position="93"/>
        <end position="156"/>
    </location>
</feature>
<organism evidence="3 4">
    <name type="scientific">Acholeplasma laidlawii</name>
    <dbReference type="NCBI Taxonomy" id="2148"/>
    <lineage>
        <taxon>Bacteria</taxon>
        <taxon>Bacillati</taxon>
        <taxon>Mycoplasmatota</taxon>
        <taxon>Mollicutes</taxon>
        <taxon>Acholeplasmatales</taxon>
        <taxon>Acholeplasmataceae</taxon>
        <taxon>Acholeplasma</taxon>
    </lineage>
</organism>
<dbReference type="Gene3D" id="3.10.105.10">
    <property type="entry name" value="Dipeptide-binding Protein, Domain 3"/>
    <property type="match status" value="1"/>
</dbReference>
<dbReference type="EMBL" id="VKID01000002">
    <property type="protein sequence ID" value="TRX99196.1"/>
    <property type="molecule type" value="Genomic_DNA"/>
</dbReference>
<feature type="signal peptide" evidence="1">
    <location>
        <begin position="1"/>
        <end position="19"/>
    </location>
</feature>
<dbReference type="InterPro" id="IPR039424">
    <property type="entry name" value="SBP_5"/>
</dbReference>
<dbReference type="Proteomes" id="UP000315938">
    <property type="component" value="Unassembled WGS sequence"/>
</dbReference>
<dbReference type="Gene3D" id="3.90.76.10">
    <property type="entry name" value="Dipeptide-binding Protein, Domain 1"/>
    <property type="match status" value="1"/>
</dbReference>
<dbReference type="GeneID" id="41339361"/>
<dbReference type="GO" id="GO:0015833">
    <property type="term" value="P:peptide transport"/>
    <property type="evidence" value="ECO:0007669"/>
    <property type="project" value="TreeGrafter"/>
</dbReference>
<dbReference type="AlphaFoldDB" id="A0A553IG72"/>
<keyword evidence="1" id="KW-0732">Signal</keyword>
<dbReference type="Pfam" id="PF00496">
    <property type="entry name" value="SBP_bac_5"/>
    <property type="match status" value="2"/>
</dbReference>
<dbReference type="GO" id="GO:1904680">
    <property type="term" value="F:peptide transmembrane transporter activity"/>
    <property type="evidence" value="ECO:0007669"/>
    <property type="project" value="TreeGrafter"/>
</dbReference>
<sequence>MKKILFTLLVLLSALVLVACTPKDNNTYRTYTSGTAKLNPYSESLATASELFDYVTDSLYTGDYDWDKAIAEGTATKVGDFTNAASLPYARVPRMAAGEPVDVNGDGTVWEITLRTDLKFQDGTPINANTFDYSWRQLLDPDQLNVRASNLYDASNLPLVNAEAYTKQKSPKSDSFGEFVWLVDGKEVSIANAYSHEVGGYDYYFATVEGYFVEFYGASYASYFPRNYSNWALTLEDGSLLAEDAAGNLSKLPNGDANPAFDAESAQEGYVSGRPQLRFEDGAVVPVAENGDPVGGTKIPNDPVAWANVGFKVTGTHKFQITLTEPKDAWYVKGQLMSGITGVVHEAKYEAGKSADKRTTTYGTIDNPLVSYGAYNLIEWQDGVLYLYERNDDHYAAEEYRIKRIRYDVIADQSIAVNEFKAGRLDIVGASGEYFKEFKDSPTLKLTPATTFFRFAFNIDERPDGTTNPILTYKEFRQAFYYAIDREEFASEVRAPAYANQGFIGPVYIATEYGSVSYRGSDAGKAVFAPLSPETTGFNPTKAKQLFDAAYAKSVADGNIADGDKVTVEYTYYKVETNDTVANWVKQTVETIFGDKFELKLNGVSSDALDAAWDNFDFDMTFGGWQGLNFNPVSLMGQVYNSISGAANMLENGFDTGNIQLSIELPHTKAALQKWVAEFNEETASEAQLAAYGRWTAALAKFGDSNTYSDTLDNVYKAAASTFYNVSDVNYAGRNDDFDRITAAFEAALLDEMIAIPLFTSVSATVYSSRVKFEATEYHAWMGWGGLKYMYLD</sequence>
<feature type="chain" id="PRO_5022881937" description="Solute-binding protein family 5 domain-containing protein" evidence="1">
    <location>
        <begin position="20"/>
        <end position="793"/>
    </location>
</feature>
<dbReference type="PROSITE" id="PS51257">
    <property type="entry name" value="PROKAR_LIPOPROTEIN"/>
    <property type="match status" value="1"/>
</dbReference>
<name>A0A553IG72_ACHLA</name>
<feature type="domain" description="Solute-binding protein family 5" evidence="2">
    <location>
        <begin position="308"/>
        <end position="641"/>
    </location>
</feature>
<dbReference type="Gene3D" id="3.40.190.10">
    <property type="entry name" value="Periplasmic binding protein-like II"/>
    <property type="match status" value="1"/>
</dbReference>
<dbReference type="SUPFAM" id="SSF53850">
    <property type="entry name" value="Periplasmic binding protein-like II"/>
    <property type="match status" value="1"/>
</dbReference>
<dbReference type="InterPro" id="IPR000914">
    <property type="entry name" value="SBP_5_dom"/>
</dbReference>
<dbReference type="GO" id="GO:0030313">
    <property type="term" value="C:cell envelope"/>
    <property type="evidence" value="ECO:0007669"/>
    <property type="project" value="UniProtKB-SubCell"/>
</dbReference>
<evidence type="ECO:0000313" key="4">
    <source>
        <dbReference type="Proteomes" id="UP000315938"/>
    </source>
</evidence>